<comment type="caution">
    <text evidence="2">The sequence shown here is derived from an EMBL/GenBank/DDBJ whole genome shotgun (WGS) entry which is preliminary data.</text>
</comment>
<evidence type="ECO:0000313" key="3">
    <source>
        <dbReference type="Proteomes" id="UP000772196"/>
    </source>
</evidence>
<keyword evidence="1" id="KW-0175">Coiled coil</keyword>
<name>A0ABX1H655_9ACTN</name>
<organism evidence="2 3">
    <name type="scientific">Streptomyces physcomitrii</name>
    <dbReference type="NCBI Taxonomy" id="2724184"/>
    <lineage>
        <taxon>Bacteria</taxon>
        <taxon>Bacillati</taxon>
        <taxon>Actinomycetota</taxon>
        <taxon>Actinomycetes</taxon>
        <taxon>Kitasatosporales</taxon>
        <taxon>Streptomycetaceae</taxon>
        <taxon>Streptomyces</taxon>
    </lineage>
</organism>
<evidence type="ECO:0008006" key="4">
    <source>
        <dbReference type="Google" id="ProtNLM"/>
    </source>
</evidence>
<evidence type="ECO:0000256" key="1">
    <source>
        <dbReference type="SAM" id="Coils"/>
    </source>
</evidence>
<keyword evidence="3" id="KW-1185">Reference proteome</keyword>
<proteinExistence type="predicted"/>
<evidence type="ECO:0000313" key="2">
    <source>
        <dbReference type="EMBL" id="NKI43533.1"/>
    </source>
</evidence>
<gene>
    <name evidence="2" type="ORF">HFV08_20265</name>
</gene>
<dbReference type="RefSeq" id="WP_040254958.1">
    <property type="nucleotide sequence ID" value="NZ_JAAWWP010000012.1"/>
</dbReference>
<dbReference type="EMBL" id="JAAWWP010000012">
    <property type="protein sequence ID" value="NKI43533.1"/>
    <property type="molecule type" value="Genomic_DNA"/>
</dbReference>
<protein>
    <recommendedName>
        <fullName evidence="4">Secreted protein</fullName>
    </recommendedName>
</protein>
<dbReference type="Proteomes" id="UP000772196">
    <property type="component" value="Unassembled WGS sequence"/>
</dbReference>
<accession>A0ABX1H655</accession>
<feature type="coiled-coil region" evidence="1">
    <location>
        <begin position="29"/>
        <end position="56"/>
    </location>
</feature>
<reference evidence="2 3" key="1">
    <citation type="submission" date="2020-04" db="EMBL/GenBank/DDBJ databases">
        <title>Phylogenetic Diversity and Antibacterial Activity against Ralstonia solanacearum of Endophytic Actinomycete Isolated from Moss.</title>
        <authorList>
            <person name="Zhuang X."/>
        </authorList>
    </citation>
    <scope>NUCLEOTIDE SEQUENCE [LARGE SCALE GENOMIC DNA]</scope>
    <source>
        <strain evidence="2 3">LD120</strain>
    </source>
</reference>
<sequence length="70" mass="7484">MFWAMLAIGLGFAGIAVLGVLAVRVFTEAQRLGQQVARATEEIGRASEELERAAMTAARAHGESLPTDLR</sequence>